<feature type="domain" description="NAD-dependent epimerase/dehydratase" evidence="5">
    <location>
        <begin position="2"/>
        <end position="243"/>
    </location>
</feature>
<organism evidence="6 7">
    <name type="scientific">Hymenobacter amundsenii</name>
    <dbReference type="NCBI Taxonomy" id="2006685"/>
    <lineage>
        <taxon>Bacteria</taxon>
        <taxon>Pseudomonadati</taxon>
        <taxon>Bacteroidota</taxon>
        <taxon>Cytophagia</taxon>
        <taxon>Cytophagales</taxon>
        <taxon>Hymenobacteraceae</taxon>
        <taxon>Hymenobacter</taxon>
    </lineage>
</organism>
<evidence type="ECO:0000313" key="6">
    <source>
        <dbReference type="EMBL" id="OWP64235.1"/>
    </source>
</evidence>
<dbReference type="UniPathway" id="UPA00356">
    <property type="reaction ID" value="UER00440"/>
</dbReference>
<feature type="binding site" evidence="4">
    <location>
        <begin position="73"/>
        <end position="77"/>
    </location>
    <ligand>
        <name>NADP(+)</name>
        <dbReference type="ChEBI" id="CHEBI:58349"/>
    </ligand>
</feature>
<dbReference type="InterPro" id="IPR001509">
    <property type="entry name" value="Epimerase_deHydtase"/>
</dbReference>
<dbReference type="CDD" id="cd05248">
    <property type="entry name" value="ADP_GME_SDR_e"/>
    <property type="match status" value="1"/>
</dbReference>
<dbReference type="Gene3D" id="3.40.50.720">
    <property type="entry name" value="NAD(P)-binding Rossmann-like Domain"/>
    <property type="match status" value="1"/>
</dbReference>
<reference evidence="6 7" key="1">
    <citation type="submission" date="2017-06" db="EMBL/GenBank/DDBJ databases">
        <title>Hymenobacter amundsenii sp. nov. isolated from regoliths in Antarctica.</title>
        <authorList>
            <person name="Sedlacek I."/>
            <person name="Kralova S."/>
            <person name="Pantucek R."/>
            <person name="Svec P."/>
            <person name="Holochova P."/>
            <person name="Stankova E."/>
            <person name="Vrbovska V."/>
            <person name="Busse H.-J."/>
        </authorList>
    </citation>
    <scope>NUCLEOTIDE SEQUENCE [LARGE SCALE GENOMIC DNA]</scope>
    <source>
        <strain evidence="6 7">CCM 8682</strain>
    </source>
</reference>
<dbReference type="EMBL" id="NIRR01000004">
    <property type="protein sequence ID" value="OWP64235.1"/>
    <property type="molecule type" value="Genomic_DNA"/>
</dbReference>
<feature type="binding site" evidence="4">
    <location>
        <position position="53"/>
    </location>
    <ligand>
        <name>NADP(+)</name>
        <dbReference type="ChEBI" id="CHEBI:58349"/>
    </ligand>
</feature>
<comment type="caution">
    <text evidence="6">The sequence shown here is derived from an EMBL/GenBank/DDBJ whole genome shotgun (WGS) entry which is preliminary data.</text>
</comment>
<keyword evidence="1 4" id="KW-0521">NADP</keyword>
<feature type="binding site" evidence="4">
    <location>
        <position position="145"/>
    </location>
    <ligand>
        <name>NADP(+)</name>
        <dbReference type="ChEBI" id="CHEBI:58349"/>
    </ligand>
</feature>
<dbReference type="Proteomes" id="UP000197277">
    <property type="component" value="Unassembled WGS sequence"/>
</dbReference>
<evidence type="ECO:0000256" key="2">
    <source>
        <dbReference type="ARBA" id="ARBA00023235"/>
    </source>
</evidence>
<dbReference type="RefSeq" id="WP_088463191.1">
    <property type="nucleotide sequence ID" value="NZ_NIRR01000004.1"/>
</dbReference>
<feature type="binding site" evidence="4">
    <location>
        <begin position="201"/>
        <end position="204"/>
    </location>
    <ligand>
        <name>substrate</name>
    </ligand>
</feature>
<comment type="similarity">
    <text evidence="4">Belongs to the NAD(P)-dependent epimerase/dehydratase family. HldD subfamily.</text>
</comment>
<dbReference type="OrthoDB" id="8967463at2"/>
<feature type="binding site" evidence="4">
    <location>
        <position position="215"/>
    </location>
    <ligand>
        <name>substrate</name>
    </ligand>
</feature>
<feature type="binding site" evidence="4">
    <location>
        <position position="187"/>
    </location>
    <ligand>
        <name>substrate</name>
    </ligand>
</feature>
<feature type="binding site" evidence="4">
    <location>
        <position position="178"/>
    </location>
    <ligand>
        <name>NADP(+)</name>
        <dbReference type="ChEBI" id="CHEBI:58349"/>
    </ligand>
</feature>
<dbReference type="GO" id="GO:0050661">
    <property type="term" value="F:NADP binding"/>
    <property type="evidence" value="ECO:0007669"/>
    <property type="project" value="InterPro"/>
</dbReference>
<comment type="domain">
    <text evidence="4">Contains a large N-terminal NADP-binding domain, and a smaller C-terminal substrate-binding domain.</text>
</comment>
<comment type="subunit">
    <text evidence="4">Homopentamer.</text>
</comment>
<dbReference type="InterPro" id="IPR036291">
    <property type="entry name" value="NAD(P)-bd_dom_sf"/>
</dbReference>
<feature type="active site" description="Proton acceptor" evidence="4">
    <location>
        <position position="141"/>
    </location>
</feature>
<feature type="binding site" evidence="4">
    <location>
        <position position="180"/>
    </location>
    <ligand>
        <name>substrate</name>
    </ligand>
</feature>
<keyword evidence="3 4" id="KW-0119">Carbohydrate metabolism</keyword>
<feature type="binding site" evidence="4">
    <location>
        <begin position="10"/>
        <end position="11"/>
    </location>
    <ligand>
        <name>NADP(+)</name>
        <dbReference type="ChEBI" id="CHEBI:58349"/>
    </ligand>
</feature>
<feature type="binding site" evidence="4">
    <location>
        <begin position="31"/>
        <end position="32"/>
    </location>
    <ligand>
        <name>NADP(+)</name>
        <dbReference type="ChEBI" id="CHEBI:58349"/>
    </ligand>
</feature>
<dbReference type="HAMAP" id="MF_01601">
    <property type="entry name" value="Heptose_epimerase"/>
    <property type="match status" value="1"/>
</dbReference>
<gene>
    <name evidence="6" type="primary">rfaD</name>
    <name evidence="4" type="synonym">hldD</name>
    <name evidence="6" type="ORF">CDA63_04135</name>
</gene>
<comment type="function">
    <text evidence="4">Catalyzes the interconversion between ADP-D-glycero-beta-D-manno-heptose and ADP-L-glycero-beta-D-manno-heptose via an epimerization at carbon 6 of the heptose.</text>
</comment>
<dbReference type="GO" id="GO:0005975">
    <property type="term" value="P:carbohydrate metabolic process"/>
    <property type="evidence" value="ECO:0007669"/>
    <property type="project" value="UniProtKB-UniRule"/>
</dbReference>
<dbReference type="AlphaFoldDB" id="A0A246FNA5"/>
<evidence type="ECO:0000256" key="1">
    <source>
        <dbReference type="ARBA" id="ARBA00022857"/>
    </source>
</evidence>
<feature type="binding site" evidence="4">
    <location>
        <position position="169"/>
    </location>
    <ligand>
        <name>substrate</name>
    </ligand>
</feature>
<keyword evidence="7" id="KW-1185">Reference proteome</keyword>
<comment type="catalytic activity">
    <reaction evidence="4">
        <text>ADP-D-glycero-beta-D-manno-heptose = ADP-L-glycero-beta-D-manno-heptose</text>
        <dbReference type="Rhea" id="RHEA:17577"/>
        <dbReference type="ChEBI" id="CHEBI:59967"/>
        <dbReference type="ChEBI" id="CHEBI:61506"/>
        <dbReference type="EC" id="5.1.3.20"/>
    </reaction>
</comment>
<keyword evidence="2 4" id="KW-0413">Isomerase</keyword>
<dbReference type="GO" id="GO:0008712">
    <property type="term" value="F:ADP-glyceromanno-heptose 6-epimerase activity"/>
    <property type="evidence" value="ECO:0007669"/>
    <property type="project" value="UniProtKB-UniRule"/>
</dbReference>
<dbReference type="SUPFAM" id="SSF51735">
    <property type="entry name" value="NAD(P)-binding Rossmann-fold domains"/>
    <property type="match status" value="1"/>
</dbReference>
<dbReference type="NCBIfam" id="TIGR02197">
    <property type="entry name" value="heptose_epim"/>
    <property type="match status" value="1"/>
</dbReference>
<sequence length="321" mass="36945">MIVVTGAAGFIASALVTRLNAANFNEIVVVDNFTNERKLLNLSGKHLQQYVDREEFFPWLDEHHADVEFIFHLGARTDTTETNRDLLNILNLEYSKQMWQACCQYQLPMVYASSAATYGSGTLGYSDDDALLPLLRPLNPYGDSKNDFDNWAVQQPEKPFFWAGLKFFNVYGPNEYHKGRMASVILHAFRQITETGSMTLFRSHNPDYADGEQQRDFVYVKDVVDVCMFLMQTRRHSGIYNLGTGEARTFLDLTLSTFAALDRPADIHFRDTPEDIRDTYQYFTQADMSKLRGIGYERPFTRLEDGINDYVRQYLVPGAYY</sequence>
<feature type="active site" description="Proton acceptor" evidence="4">
    <location>
        <position position="178"/>
    </location>
</feature>
<dbReference type="PANTHER" id="PTHR43103:SF3">
    <property type="entry name" value="ADP-L-GLYCERO-D-MANNO-HEPTOSE-6-EPIMERASE"/>
    <property type="match status" value="1"/>
</dbReference>
<comment type="pathway">
    <text evidence="4">Nucleotide-sugar biosynthesis; ADP-L-glycero-beta-D-manno-heptose biosynthesis; ADP-L-glycero-beta-D-manno-heptose from D-glycero-beta-D-manno-heptose 7-phosphate: step 4/4.</text>
</comment>
<dbReference type="PANTHER" id="PTHR43103">
    <property type="entry name" value="NUCLEOSIDE-DIPHOSPHATE-SUGAR EPIMERASE"/>
    <property type="match status" value="1"/>
</dbReference>
<evidence type="ECO:0000256" key="4">
    <source>
        <dbReference type="HAMAP-Rule" id="MF_01601"/>
    </source>
</evidence>
<evidence type="ECO:0000259" key="5">
    <source>
        <dbReference type="Pfam" id="PF01370"/>
    </source>
</evidence>
<accession>A0A246FNA5</accession>
<feature type="binding site" evidence="4">
    <location>
        <position position="170"/>
    </location>
    <ligand>
        <name>NADP(+)</name>
        <dbReference type="ChEBI" id="CHEBI:58349"/>
    </ligand>
</feature>
<feature type="binding site" evidence="4">
    <location>
        <position position="38"/>
    </location>
    <ligand>
        <name>NADP(+)</name>
        <dbReference type="ChEBI" id="CHEBI:58349"/>
    </ligand>
</feature>
<proteinExistence type="inferred from homology"/>
<protein>
    <recommendedName>
        <fullName evidence="4">ADP-L-glycero-D-manno-heptose-6-epimerase</fullName>
        <ecNumber evidence="4">5.1.3.20</ecNumber>
    </recommendedName>
    <alternativeName>
        <fullName evidence="4">ADP-L-glycero-beta-D-manno-heptose-6-epimerase</fullName>
        <shortName evidence="4">ADP-glyceromanno-heptose 6-epimerase</shortName>
        <shortName evidence="4">ADP-hep 6-epimerase</shortName>
        <shortName evidence="4">AGME</shortName>
    </alternativeName>
</protein>
<comment type="caution">
    <text evidence="4">Lacks conserved residue(s) required for the propagation of feature annotation.</text>
</comment>
<dbReference type="InterPro" id="IPR011912">
    <property type="entry name" value="Heptose_epim"/>
</dbReference>
<dbReference type="Pfam" id="PF01370">
    <property type="entry name" value="Epimerase"/>
    <property type="match status" value="1"/>
</dbReference>
<dbReference type="EC" id="5.1.3.20" evidence="4"/>
<evidence type="ECO:0000313" key="7">
    <source>
        <dbReference type="Proteomes" id="UP000197277"/>
    </source>
</evidence>
<feature type="binding site" evidence="4">
    <location>
        <position position="280"/>
    </location>
    <ligand>
        <name>substrate</name>
    </ligand>
</feature>
<dbReference type="GO" id="GO:0097171">
    <property type="term" value="P:ADP-L-glycero-beta-D-manno-heptose biosynthetic process"/>
    <property type="evidence" value="ECO:0007669"/>
    <property type="project" value="UniProtKB-UniPathway"/>
</dbReference>
<name>A0A246FNA5_9BACT</name>
<comment type="cofactor">
    <cofactor evidence="4">
        <name>NADP(+)</name>
        <dbReference type="ChEBI" id="CHEBI:58349"/>
    </cofactor>
    <text evidence="4">Binds 1 NADP(+) per subunit.</text>
</comment>
<evidence type="ECO:0000256" key="3">
    <source>
        <dbReference type="ARBA" id="ARBA00023277"/>
    </source>
</evidence>
<dbReference type="Gene3D" id="3.90.25.10">
    <property type="entry name" value="UDP-galactose 4-epimerase, domain 1"/>
    <property type="match status" value="1"/>
</dbReference>